<evidence type="ECO:0008006" key="3">
    <source>
        <dbReference type="Google" id="ProtNLM"/>
    </source>
</evidence>
<name>A0A4R6ZUK8_9GAMM</name>
<accession>A0A4R6ZUK8</accession>
<dbReference type="Proteomes" id="UP000295212">
    <property type="component" value="Unassembled WGS sequence"/>
</dbReference>
<dbReference type="OrthoDB" id="626916at2"/>
<evidence type="ECO:0000313" key="1">
    <source>
        <dbReference type="EMBL" id="TDR56517.1"/>
    </source>
</evidence>
<evidence type="ECO:0000313" key="2">
    <source>
        <dbReference type="Proteomes" id="UP000295212"/>
    </source>
</evidence>
<organism evidence="1 2">
    <name type="scientific">Halomonas ventosae</name>
    <dbReference type="NCBI Taxonomy" id="229007"/>
    <lineage>
        <taxon>Bacteria</taxon>
        <taxon>Pseudomonadati</taxon>
        <taxon>Pseudomonadota</taxon>
        <taxon>Gammaproteobacteria</taxon>
        <taxon>Oceanospirillales</taxon>
        <taxon>Halomonadaceae</taxon>
        <taxon>Halomonas</taxon>
    </lineage>
</organism>
<dbReference type="EMBL" id="SNZJ01000003">
    <property type="protein sequence ID" value="TDR56517.1"/>
    <property type="molecule type" value="Genomic_DNA"/>
</dbReference>
<reference evidence="1 2" key="1">
    <citation type="submission" date="2019-03" db="EMBL/GenBank/DDBJ databases">
        <title>Genomic Encyclopedia of Type Strains, Phase III (KMG-III): the genomes of soil and plant-associated and newly described type strains.</title>
        <authorList>
            <person name="Whitman W."/>
        </authorList>
    </citation>
    <scope>NUCLEOTIDE SEQUENCE [LARGE SCALE GENOMIC DNA]</scope>
    <source>
        <strain evidence="1 2">CECT 5797</strain>
    </source>
</reference>
<gene>
    <name evidence="1" type="ORF">DFP85_10329</name>
</gene>
<protein>
    <recommendedName>
        <fullName evidence="3">Tail protein P2 I</fullName>
    </recommendedName>
</protein>
<dbReference type="RefSeq" id="WP_133634829.1">
    <property type="nucleotide sequence ID" value="NZ_SNZJ01000003.1"/>
</dbReference>
<sequence>MMEPSDLKSRVGQLLYRELPEEYRYRDPAPEPGELGDLEAYLHGFGHLLDLIRGTTEQAYADAFAEPADNGREIQAWLIPYLAELVGAELRAPDPSARRLELNETVGWYKSKGTLTSIDEISDVISGAEAVVVEGWRRTLTTPRMTLPPFTAPAASMGDGSPMAAPGLPQGTPDIRYANRAVIDEDGANPLCAFRVPQRDDFGREIGPLILHWRPRNRRAAPCFPGAYDDTSLRTPDLRAPTVRDVGPHPSRTIVHVRPPEGIFARGLNGSEVAPTVDDIQIDPDETAQQRFGPQQVFAALGSLDDETAGALMSDGEIVLPDRLVVEGNLTIPAGTDILLHDLIFTGALTLDGPGTRLTMNRCAAERVVLNHPTDEPALTATDCLFNTLRGGVGFAQLTYCTVMESTELERLWASDCIFNGPMVDLDCSGDDTCIRYSRVPSLSELGDCGADKSPKNTDDDPNFIRLWFEAGDDCVLRPAIYGEPGAAVLDLTSSGRLRAEDEGEMGAHHHMFHVASLRALELKLTDYLPLGQELSIRYDPYLSRPPVRVE</sequence>
<proteinExistence type="predicted"/>
<comment type="caution">
    <text evidence="1">The sequence shown here is derived from an EMBL/GenBank/DDBJ whole genome shotgun (WGS) entry which is preliminary data.</text>
</comment>
<dbReference type="AlphaFoldDB" id="A0A4R6ZUK8"/>